<dbReference type="RefSeq" id="WP_103683367.1">
    <property type="nucleotide sequence ID" value="NZ_PQGG01000010.1"/>
</dbReference>
<dbReference type="InterPro" id="IPR024791">
    <property type="entry name" value="Cyt_c/ubiquinol_Oxase_su3"/>
</dbReference>
<evidence type="ECO:0000256" key="3">
    <source>
        <dbReference type="ARBA" id="ARBA00022692"/>
    </source>
</evidence>
<dbReference type="GO" id="GO:0004129">
    <property type="term" value="F:cytochrome-c oxidase activity"/>
    <property type="evidence" value="ECO:0007669"/>
    <property type="project" value="InterPro"/>
</dbReference>
<comment type="subcellular location">
    <subcellularLocation>
        <location evidence="6">Cell membrane</location>
        <topology evidence="6">Multi-pass membrane protein</topology>
    </subcellularLocation>
    <subcellularLocation>
        <location evidence="1">Membrane</location>
        <topology evidence="1">Multi-pass membrane protein</topology>
    </subcellularLocation>
</comment>
<dbReference type="PANTHER" id="PTHR11403">
    <property type="entry name" value="CYTOCHROME C OXIDASE SUBUNIT III"/>
    <property type="match status" value="1"/>
</dbReference>
<reference evidence="9" key="1">
    <citation type="submission" date="2018-01" db="EMBL/GenBank/DDBJ databases">
        <authorList>
            <person name="Yu X.-D."/>
        </authorList>
    </citation>
    <scope>NUCLEOTIDE SEQUENCE</scope>
    <source>
        <strain evidence="9">ZX-21</strain>
    </source>
</reference>
<evidence type="ECO:0000313" key="10">
    <source>
        <dbReference type="Proteomes" id="UP000237222"/>
    </source>
</evidence>
<dbReference type="InterPro" id="IPR013833">
    <property type="entry name" value="Cyt_c_oxidase_su3_a-hlx"/>
</dbReference>
<feature type="transmembrane region" description="Helical" evidence="7">
    <location>
        <begin position="26"/>
        <end position="46"/>
    </location>
</feature>
<dbReference type="AlphaFoldDB" id="A0A2S4HIW1"/>
<dbReference type="Gene3D" id="1.20.120.80">
    <property type="entry name" value="Cytochrome c oxidase, subunit III, four-helix bundle"/>
    <property type="match status" value="1"/>
</dbReference>
<dbReference type="GO" id="GO:0005886">
    <property type="term" value="C:plasma membrane"/>
    <property type="evidence" value="ECO:0007669"/>
    <property type="project" value="UniProtKB-SubCell"/>
</dbReference>
<feature type="transmembrane region" description="Helical" evidence="7">
    <location>
        <begin position="134"/>
        <end position="160"/>
    </location>
</feature>
<keyword evidence="5 7" id="KW-0472">Membrane</keyword>
<keyword evidence="4 7" id="KW-1133">Transmembrane helix</keyword>
<dbReference type="Proteomes" id="UP000237222">
    <property type="component" value="Unassembled WGS sequence"/>
</dbReference>
<evidence type="ECO:0000256" key="5">
    <source>
        <dbReference type="ARBA" id="ARBA00023136"/>
    </source>
</evidence>
<evidence type="ECO:0000256" key="7">
    <source>
        <dbReference type="SAM" id="Phobius"/>
    </source>
</evidence>
<comment type="caution">
    <text evidence="9">The sequence shown here is derived from an EMBL/GenBank/DDBJ whole genome shotgun (WGS) entry which is preliminary data.</text>
</comment>
<proteinExistence type="inferred from homology"/>
<organism evidence="9 10">
    <name type="scientific">Zhongshania marina</name>
    <dbReference type="NCBI Taxonomy" id="2304603"/>
    <lineage>
        <taxon>Bacteria</taxon>
        <taxon>Pseudomonadati</taxon>
        <taxon>Pseudomonadota</taxon>
        <taxon>Gammaproteobacteria</taxon>
        <taxon>Cellvibrionales</taxon>
        <taxon>Spongiibacteraceae</taxon>
        <taxon>Zhongshania</taxon>
    </lineage>
</organism>
<dbReference type="InterPro" id="IPR000298">
    <property type="entry name" value="Cyt_c_oxidase-like_su3"/>
</dbReference>
<dbReference type="InterPro" id="IPR035973">
    <property type="entry name" value="Cyt_c_oxidase_su3-like_sf"/>
</dbReference>
<comment type="similarity">
    <text evidence="2 6">Belongs to the cytochrome c oxidase subunit 3 family.</text>
</comment>
<feature type="domain" description="Heme-copper oxidase subunit III family profile" evidence="8">
    <location>
        <begin position="25"/>
        <end position="199"/>
    </location>
</feature>
<dbReference type="Pfam" id="PF00510">
    <property type="entry name" value="COX3"/>
    <property type="match status" value="1"/>
</dbReference>
<dbReference type="PANTHER" id="PTHR11403:SF6">
    <property type="entry name" value="NITRIC OXIDE REDUCTASE SUBUNIT E"/>
    <property type="match status" value="1"/>
</dbReference>
<gene>
    <name evidence="9" type="ORF">C0068_04885</name>
</gene>
<dbReference type="PROSITE" id="PS50253">
    <property type="entry name" value="COX3"/>
    <property type="match status" value="1"/>
</dbReference>
<accession>A0A2S4HIW1</accession>
<keyword evidence="3 6" id="KW-0812">Transmembrane</keyword>
<name>A0A2S4HIW1_9GAMM</name>
<feature type="transmembrane region" description="Helical" evidence="7">
    <location>
        <begin position="94"/>
        <end position="113"/>
    </location>
</feature>
<feature type="transmembrane region" description="Helical" evidence="7">
    <location>
        <begin position="67"/>
        <end position="88"/>
    </location>
</feature>
<protein>
    <submittedName>
        <fullName evidence="9">Cytochrome C oxidase subunit III</fullName>
    </submittedName>
</protein>
<dbReference type="EMBL" id="PQGG01000010">
    <property type="protein sequence ID" value="POP53927.1"/>
    <property type="molecule type" value="Genomic_DNA"/>
</dbReference>
<evidence type="ECO:0000256" key="6">
    <source>
        <dbReference type="RuleBase" id="RU003376"/>
    </source>
</evidence>
<sequence>MSTDSATSSPPLTNKIKRHLPGVEGVWAFIFADMVVFAVMFGSFMYDRSQNLALFEKSRQALNLDLGGINTLLLLTSSMLVVLALNALKLAKPRLAPIFFALALTCGLTFIVLKAIEYNQKFDAGISILSNDFFMYYFVMTGMHLGHVVVGNAILAVLLYKSRSAKAGDSITAYESGATYWHMVDLLWICLFPLLYLVR</sequence>
<evidence type="ECO:0000259" key="8">
    <source>
        <dbReference type="PROSITE" id="PS50253"/>
    </source>
</evidence>
<dbReference type="OrthoDB" id="9810850at2"/>
<dbReference type="SUPFAM" id="SSF81452">
    <property type="entry name" value="Cytochrome c oxidase subunit III-like"/>
    <property type="match status" value="1"/>
</dbReference>
<evidence type="ECO:0000313" key="9">
    <source>
        <dbReference type="EMBL" id="POP53927.1"/>
    </source>
</evidence>
<feature type="transmembrane region" description="Helical" evidence="7">
    <location>
        <begin position="180"/>
        <end position="198"/>
    </location>
</feature>
<evidence type="ECO:0000256" key="2">
    <source>
        <dbReference type="ARBA" id="ARBA00010581"/>
    </source>
</evidence>
<evidence type="ECO:0000256" key="1">
    <source>
        <dbReference type="ARBA" id="ARBA00004141"/>
    </source>
</evidence>
<dbReference type="GO" id="GO:0019646">
    <property type="term" value="P:aerobic electron transport chain"/>
    <property type="evidence" value="ECO:0007669"/>
    <property type="project" value="InterPro"/>
</dbReference>
<evidence type="ECO:0000256" key="4">
    <source>
        <dbReference type="ARBA" id="ARBA00022989"/>
    </source>
</evidence>